<keyword evidence="3" id="KW-1185">Reference proteome</keyword>
<feature type="non-terminal residue" evidence="2">
    <location>
        <position position="53"/>
    </location>
</feature>
<dbReference type="AlphaFoldDB" id="A0A821T9V5"/>
<proteinExistence type="predicted"/>
<accession>A0A821T9V5</accession>
<dbReference type="EMBL" id="CAJOBP010067305">
    <property type="protein sequence ID" value="CAF4870848.1"/>
    <property type="molecule type" value="Genomic_DNA"/>
</dbReference>
<evidence type="ECO:0000256" key="1">
    <source>
        <dbReference type="SAM" id="MobiDB-lite"/>
    </source>
</evidence>
<feature type="compositionally biased region" description="Basic and acidic residues" evidence="1">
    <location>
        <begin position="1"/>
        <end position="14"/>
    </location>
</feature>
<evidence type="ECO:0000313" key="2">
    <source>
        <dbReference type="EMBL" id="CAF4870848.1"/>
    </source>
</evidence>
<reference evidence="2" key="1">
    <citation type="submission" date="2021-02" db="EMBL/GenBank/DDBJ databases">
        <authorList>
            <person name="Nowell W R."/>
        </authorList>
    </citation>
    <scope>NUCLEOTIDE SEQUENCE</scope>
</reference>
<gene>
    <name evidence="2" type="ORF">UJA718_LOCUS44276</name>
</gene>
<sequence length="53" mass="5923">MESESPESRSKPSTDEPTNLSIERLFSTPLYTSANTSAELSARSCLFRPCIQR</sequence>
<comment type="caution">
    <text evidence="2">The sequence shown here is derived from an EMBL/GenBank/DDBJ whole genome shotgun (WGS) entry which is preliminary data.</text>
</comment>
<protein>
    <submittedName>
        <fullName evidence="2">Uncharacterized protein</fullName>
    </submittedName>
</protein>
<feature type="region of interest" description="Disordered" evidence="1">
    <location>
        <begin position="1"/>
        <end position="22"/>
    </location>
</feature>
<organism evidence="2 3">
    <name type="scientific">Rotaria socialis</name>
    <dbReference type="NCBI Taxonomy" id="392032"/>
    <lineage>
        <taxon>Eukaryota</taxon>
        <taxon>Metazoa</taxon>
        <taxon>Spiralia</taxon>
        <taxon>Gnathifera</taxon>
        <taxon>Rotifera</taxon>
        <taxon>Eurotatoria</taxon>
        <taxon>Bdelloidea</taxon>
        <taxon>Philodinida</taxon>
        <taxon>Philodinidae</taxon>
        <taxon>Rotaria</taxon>
    </lineage>
</organism>
<evidence type="ECO:0000313" key="3">
    <source>
        <dbReference type="Proteomes" id="UP000663873"/>
    </source>
</evidence>
<dbReference type="Proteomes" id="UP000663873">
    <property type="component" value="Unassembled WGS sequence"/>
</dbReference>
<name>A0A821T9V5_9BILA</name>